<keyword evidence="10" id="KW-1185">Reference proteome</keyword>
<protein>
    <recommendedName>
        <fullName evidence="5">Transcription factor</fullName>
        <shortName evidence="5">bHLH transcription factor</shortName>
    </recommendedName>
    <alternativeName>
        <fullName evidence="5">Basic helix-loop-helix protein</fullName>
    </alternativeName>
</protein>
<keyword evidence="2 5" id="KW-0805">Transcription regulation</keyword>
<dbReference type="Proteomes" id="UP000595140">
    <property type="component" value="Unassembled WGS sequence"/>
</dbReference>
<evidence type="ECO:0000256" key="3">
    <source>
        <dbReference type="ARBA" id="ARBA00023163"/>
    </source>
</evidence>
<feature type="compositionally biased region" description="Basic and acidic residues" evidence="6">
    <location>
        <begin position="301"/>
        <end position="315"/>
    </location>
</feature>
<dbReference type="Gene3D" id="4.10.280.10">
    <property type="entry name" value="Helix-loop-helix DNA-binding domain"/>
    <property type="match status" value="1"/>
</dbReference>
<reference evidence="9 10" key="1">
    <citation type="submission" date="2018-04" db="EMBL/GenBank/DDBJ databases">
        <authorList>
            <person name="Vogel A."/>
        </authorList>
    </citation>
    <scope>NUCLEOTIDE SEQUENCE [LARGE SCALE GENOMIC DNA]</scope>
</reference>
<dbReference type="GO" id="GO:0046983">
    <property type="term" value="F:protein dimerization activity"/>
    <property type="evidence" value="ECO:0007669"/>
    <property type="project" value="InterPro"/>
</dbReference>
<dbReference type="GO" id="GO:0005634">
    <property type="term" value="C:nucleus"/>
    <property type="evidence" value="ECO:0007669"/>
    <property type="project" value="UniProtKB-SubCell"/>
</dbReference>
<dbReference type="GO" id="GO:0003700">
    <property type="term" value="F:DNA-binding transcription factor activity"/>
    <property type="evidence" value="ECO:0007669"/>
    <property type="project" value="InterPro"/>
</dbReference>
<sequence length="451" mass="50543">MGGKLWVSEEDRSLVEGVLGRQAVDFFNWSASHNLLSDFVASCGNLTVRQSLCKIVEDFDWAYAIYWHVAKSKSGKSALIWGDGYCSSEDRNLPEGEDSKKKHVLQMIRACFVRDDSSRVFETKLLDSSSVVSDIGMFYLASMFYAFPFDVPSTPSQSFNSSRTIWASDSKTSLQYYQSRSHLAKSARFETLVFIPLKSGVVELGSMRRVLEDHNVVKMVQRTLAVVSTNVASHALHPDNLPTNNVPRIFGQELVSLGTTFSSPKVEPESGYPSDTLKAIINEEVDEKPVQPRKRGRKPANGREEPLNHVEAERQRREKLNQRFYALRAVVPNISKMDKASLLGDAITYITDLQARVRAMEFERDMMKVDPNVDVHQRAEDAVVRVVCPLEGHPVSRVVKAFREHNVEAQESNVTITEEGEVIHTFSVQTPGEDSSAEDLKEKLAAAVLAK</sequence>
<evidence type="ECO:0000256" key="6">
    <source>
        <dbReference type="SAM" id="MobiDB-lite"/>
    </source>
</evidence>
<proteinExistence type="predicted"/>
<feature type="domain" description="ACT" evidence="8">
    <location>
        <begin position="383"/>
        <end position="451"/>
    </location>
</feature>
<dbReference type="InterPro" id="IPR011598">
    <property type="entry name" value="bHLH_dom"/>
</dbReference>
<dbReference type="InterPro" id="IPR054502">
    <property type="entry name" value="bHLH-TF_ACT-like_plant"/>
</dbReference>
<feature type="domain" description="BHLH" evidence="7">
    <location>
        <begin position="304"/>
        <end position="353"/>
    </location>
</feature>
<dbReference type="InterPro" id="IPR002912">
    <property type="entry name" value="ACT_dom"/>
</dbReference>
<feature type="region of interest" description="Disordered" evidence="6">
    <location>
        <begin position="283"/>
        <end position="315"/>
    </location>
</feature>
<feature type="compositionally biased region" description="Basic residues" evidence="6">
    <location>
        <begin position="291"/>
        <end position="300"/>
    </location>
</feature>
<keyword evidence="3 5" id="KW-0804">Transcription</keyword>
<evidence type="ECO:0000259" key="7">
    <source>
        <dbReference type="PROSITE" id="PS50888"/>
    </source>
</evidence>
<evidence type="ECO:0000256" key="2">
    <source>
        <dbReference type="ARBA" id="ARBA00023015"/>
    </source>
</evidence>
<evidence type="ECO:0000256" key="1">
    <source>
        <dbReference type="ARBA" id="ARBA00004123"/>
    </source>
</evidence>
<comment type="subcellular location">
    <subcellularLocation>
        <location evidence="1 5">Nucleus</location>
    </subcellularLocation>
</comment>
<dbReference type="Pfam" id="PF22754">
    <property type="entry name" value="bHLH-TF_ACT-like_plant"/>
    <property type="match status" value="1"/>
</dbReference>
<dbReference type="PROSITE" id="PS51671">
    <property type="entry name" value="ACT"/>
    <property type="match status" value="1"/>
</dbReference>
<gene>
    <name evidence="9" type="ORF">CCAM_LOCUS28014</name>
</gene>
<dbReference type="GO" id="GO:0000976">
    <property type="term" value="F:transcription cis-regulatory region binding"/>
    <property type="evidence" value="ECO:0007669"/>
    <property type="project" value="TreeGrafter"/>
</dbReference>
<evidence type="ECO:0000256" key="4">
    <source>
        <dbReference type="ARBA" id="ARBA00023242"/>
    </source>
</evidence>
<dbReference type="SUPFAM" id="SSF47459">
    <property type="entry name" value="HLH, helix-loop-helix DNA-binding domain"/>
    <property type="match status" value="1"/>
</dbReference>
<dbReference type="Pfam" id="PF00010">
    <property type="entry name" value="HLH"/>
    <property type="match status" value="1"/>
</dbReference>
<accession>A0A484MDQ2</accession>
<evidence type="ECO:0000259" key="8">
    <source>
        <dbReference type="PROSITE" id="PS51671"/>
    </source>
</evidence>
<dbReference type="FunFam" id="4.10.280.10:FF:000078">
    <property type="entry name" value="Transcription factor bHLH13"/>
    <property type="match status" value="1"/>
</dbReference>
<dbReference type="OrthoDB" id="677168at2759"/>
<dbReference type="EMBL" id="OOIL02003144">
    <property type="protein sequence ID" value="VFQ86238.1"/>
    <property type="molecule type" value="Genomic_DNA"/>
</dbReference>
<dbReference type="Pfam" id="PF14215">
    <property type="entry name" value="bHLH-MYC_N"/>
    <property type="match status" value="1"/>
</dbReference>
<organism evidence="9 10">
    <name type="scientific">Cuscuta campestris</name>
    <dbReference type="NCBI Taxonomy" id="132261"/>
    <lineage>
        <taxon>Eukaryota</taxon>
        <taxon>Viridiplantae</taxon>
        <taxon>Streptophyta</taxon>
        <taxon>Embryophyta</taxon>
        <taxon>Tracheophyta</taxon>
        <taxon>Spermatophyta</taxon>
        <taxon>Magnoliopsida</taxon>
        <taxon>eudicotyledons</taxon>
        <taxon>Gunneridae</taxon>
        <taxon>Pentapetalae</taxon>
        <taxon>asterids</taxon>
        <taxon>lamiids</taxon>
        <taxon>Solanales</taxon>
        <taxon>Convolvulaceae</taxon>
        <taxon>Cuscuteae</taxon>
        <taxon>Cuscuta</taxon>
        <taxon>Cuscuta subgen. Grammica</taxon>
        <taxon>Cuscuta sect. Cleistogrammica</taxon>
    </lineage>
</organism>
<dbReference type="PANTHER" id="PTHR11514">
    <property type="entry name" value="MYC"/>
    <property type="match status" value="1"/>
</dbReference>
<dbReference type="SMART" id="SM00353">
    <property type="entry name" value="HLH"/>
    <property type="match status" value="1"/>
</dbReference>
<name>A0A484MDQ2_9ASTE</name>
<dbReference type="PROSITE" id="PS50888">
    <property type="entry name" value="BHLH"/>
    <property type="match status" value="1"/>
</dbReference>
<dbReference type="AlphaFoldDB" id="A0A484MDQ2"/>
<dbReference type="InterPro" id="IPR025610">
    <property type="entry name" value="MYC/MYB_N"/>
</dbReference>
<dbReference type="InterPro" id="IPR045084">
    <property type="entry name" value="AIB/MYC-like"/>
</dbReference>
<evidence type="ECO:0000256" key="5">
    <source>
        <dbReference type="RuleBase" id="RU369104"/>
    </source>
</evidence>
<dbReference type="InterPro" id="IPR036638">
    <property type="entry name" value="HLH_DNA-bd_sf"/>
</dbReference>
<evidence type="ECO:0000313" key="9">
    <source>
        <dbReference type="EMBL" id="VFQ86238.1"/>
    </source>
</evidence>
<dbReference type="PANTHER" id="PTHR11514:SF53">
    <property type="entry name" value="TRANSCRIPTION FACTOR BHLH3"/>
    <property type="match status" value="1"/>
</dbReference>
<keyword evidence="4 5" id="KW-0539">Nucleus</keyword>
<evidence type="ECO:0000313" key="10">
    <source>
        <dbReference type="Proteomes" id="UP000595140"/>
    </source>
</evidence>
<dbReference type="CDD" id="cd11449">
    <property type="entry name" value="bHLH_AtAIB_like"/>
    <property type="match status" value="1"/>
</dbReference>